<evidence type="ECO:0000313" key="1">
    <source>
        <dbReference type="EMBL" id="ADL52157.1"/>
    </source>
</evidence>
<dbReference type="AlphaFoldDB" id="D9SQ21"/>
<dbReference type="RefSeq" id="WP_010074670.1">
    <property type="nucleotide sequence ID" value="NC_014393.1"/>
</dbReference>
<dbReference type="EMBL" id="CP002160">
    <property type="protein sequence ID" value="ADL52157.1"/>
    <property type="molecule type" value="Genomic_DNA"/>
</dbReference>
<name>D9SQ21_CLOC7</name>
<accession>D9SQ21</accession>
<gene>
    <name evidence="1" type="ordered locus">Clocel_2444</name>
</gene>
<proteinExistence type="predicted"/>
<sequence length="62" mass="7496">MALIENVSFIKEVIRRIDDRNHNVVLFDEATEERILIDDGLKDRIKKYYEDKMLAMKIREEI</sequence>
<organism evidence="1 2">
    <name type="scientific">Clostridium cellulovorans (strain ATCC 35296 / DSM 3052 / OCM 3 / 743B)</name>
    <dbReference type="NCBI Taxonomy" id="573061"/>
    <lineage>
        <taxon>Bacteria</taxon>
        <taxon>Bacillati</taxon>
        <taxon>Bacillota</taxon>
        <taxon>Clostridia</taxon>
        <taxon>Eubacteriales</taxon>
        <taxon>Clostridiaceae</taxon>
        <taxon>Clostridium</taxon>
    </lineage>
</organism>
<keyword evidence="2" id="KW-1185">Reference proteome</keyword>
<dbReference type="STRING" id="573061.Clocel_2444"/>
<dbReference type="KEGG" id="ccb:Clocel_2444"/>
<reference evidence="1 2" key="1">
    <citation type="submission" date="2010-08" db="EMBL/GenBank/DDBJ databases">
        <title>Complete sequence of Clostridium cellulovorans 743B.</title>
        <authorList>
            <consortium name="US DOE Joint Genome Institute"/>
            <person name="Lucas S."/>
            <person name="Copeland A."/>
            <person name="Lapidus A."/>
            <person name="Cheng J.-F."/>
            <person name="Bruce D."/>
            <person name="Goodwin L."/>
            <person name="Pitluck S."/>
            <person name="Chertkov O."/>
            <person name="Detter J.C."/>
            <person name="Han C."/>
            <person name="Tapia R."/>
            <person name="Land M."/>
            <person name="Hauser L."/>
            <person name="Chang Y.-J."/>
            <person name="Jeffries C."/>
            <person name="Kyrpides N."/>
            <person name="Ivanova N."/>
            <person name="Mikhailova N."/>
            <person name="Hemme C.L."/>
            <person name="Woyke T."/>
        </authorList>
    </citation>
    <scope>NUCLEOTIDE SEQUENCE [LARGE SCALE GENOMIC DNA]</scope>
    <source>
        <strain evidence="2">ATCC 35296 / DSM 3052 / OCM 3 / 743B</strain>
    </source>
</reference>
<dbReference type="HOGENOM" id="CLU_2896054_0_0_9"/>
<evidence type="ECO:0000313" key="2">
    <source>
        <dbReference type="Proteomes" id="UP000002730"/>
    </source>
</evidence>
<dbReference type="Proteomes" id="UP000002730">
    <property type="component" value="Chromosome"/>
</dbReference>
<protein>
    <submittedName>
        <fullName evidence="1">Uncharacterized protein</fullName>
    </submittedName>
</protein>